<accession>A0A366I4V3</accession>
<dbReference type="SUPFAM" id="SSF111331">
    <property type="entry name" value="NAD kinase/diacylglycerol kinase-like"/>
    <property type="match status" value="1"/>
</dbReference>
<evidence type="ECO:0000313" key="1">
    <source>
        <dbReference type="EMBL" id="RBP63269.1"/>
    </source>
</evidence>
<dbReference type="InterPro" id="IPR039065">
    <property type="entry name" value="AcoX-like"/>
</dbReference>
<evidence type="ECO:0000313" key="2">
    <source>
        <dbReference type="Proteomes" id="UP000253490"/>
    </source>
</evidence>
<proteinExistence type="predicted"/>
<dbReference type="InterPro" id="IPR016064">
    <property type="entry name" value="NAD/diacylglycerol_kinase_sf"/>
</dbReference>
<dbReference type="RefSeq" id="WP_170128244.1">
    <property type="nucleotide sequence ID" value="NZ_QNRX01000010.1"/>
</dbReference>
<dbReference type="PANTHER" id="PTHR40697:SF3">
    <property type="entry name" value="ACETOIN CATABOLISM PROTEIN X"/>
    <property type="match status" value="1"/>
</dbReference>
<dbReference type="PIRSF" id="PIRSF018567">
    <property type="entry name" value="AcoX"/>
    <property type="match status" value="1"/>
</dbReference>
<dbReference type="Proteomes" id="UP000253490">
    <property type="component" value="Unassembled WGS sequence"/>
</dbReference>
<dbReference type="GO" id="GO:0006741">
    <property type="term" value="P:NADP+ biosynthetic process"/>
    <property type="evidence" value="ECO:0007669"/>
    <property type="project" value="InterPro"/>
</dbReference>
<name>A0A366I4V3_9FIRM</name>
<protein>
    <submittedName>
        <fullName evidence="1">Putative polyphosphate/ATP-dependent NAD kinase</fullName>
    </submittedName>
</protein>
<dbReference type="InterPro" id="IPR002504">
    <property type="entry name" value="NADK"/>
</dbReference>
<dbReference type="PANTHER" id="PTHR40697">
    <property type="entry name" value="ACETOIN CATABOLISM PROTEIN X"/>
    <property type="match status" value="1"/>
</dbReference>
<dbReference type="GO" id="GO:0051287">
    <property type="term" value="F:NAD binding"/>
    <property type="evidence" value="ECO:0007669"/>
    <property type="project" value="UniProtKB-ARBA"/>
</dbReference>
<keyword evidence="1" id="KW-0808">Transferase</keyword>
<dbReference type="Pfam" id="PF01513">
    <property type="entry name" value="NAD_kinase"/>
    <property type="match status" value="1"/>
</dbReference>
<comment type="caution">
    <text evidence="1">The sequence shown here is derived from an EMBL/GenBank/DDBJ whole genome shotgun (WGS) entry which is preliminary data.</text>
</comment>
<gene>
    <name evidence="1" type="ORF">DES36_11012</name>
</gene>
<organism evidence="1 2">
    <name type="scientific">Alkalibaculum bacchi</name>
    <dbReference type="NCBI Taxonomy" id="645887"/>
    <lineage>
        <taxon>Bacteria</taxon>
        <taxon>Bacillati</taxon>
        <taxon>Bacillota</taxon>
        <taxon>Clostridia</taxon>
        <taxon>Eubacteriales</taxon>
        <taxon>Eubacteriaceae</taxon>
        <taxon>Alkalibaculum</taxon>
    </lineage>
</organism>
<reference evidence="1 2" key="1">
    <citation type="submission" date="2018-06" db="EMBL/GenBank/DDBJ databases">
        <title>Genomic Encyclopedia of Type Strains, Phase IV (KMG-IV): sequencing the most valuable type-strain genomes for metagenomic binning, comparative biology and taxonomic classification.</title>
        <authorList>
            <person name="Goeker M."/>
        </authorList>
    </citation>
    <scope>NUCLEOTIDE SEQUENCE [LARGE SCALE GENOMIC DNA]</scope>
    <source>
        <strain evidence="1 2">DSM 22112</strain>
    </source>
</reference>
<dbReference type="InterPro" id="IPR011391">
    <property type="entry name" value="AcoX_kinase"/>
</dbReference>
<dbReference type="GO" id="GO:0003951">
    <property type="term" value="F:NAD+ kinase activity"/>
    <property type="evidence" value="ECO:0007669"/>
    <property type="project" value="InterPro"/>
</dbReference>
<dbReference type="AlphaFoldDB" id="A0A366I4V3"/>
<dbReference type="EMBL" id="QNRX01000010">
    <property type="protein sequence ID" value="RBP63269.1"/>
    <property type="molecule type" value="Genomic_DNA"/>
</dbReference>
<keyword evidence="2" id="KW-1185">Reference proteome</keyword>
<dbReference type="GO" id="GO:0005524">
    <property type="term" value="F:ATP binding"/>
    <property type="evidence" value="ECO:0007669"/>
    <property type="project" value="UniProtKB-ARBA"/>
</dbReference>
<sequence length="329" mass="36406">MKSIGIIANPNSGKDVRRLYSYATTISNHEKVNLMERMILGAQDLGVEKIFIMPDNSEMGSNAKSSLELNGDLKADVEILDFRIMGTYEDTIQATNEFIKLGVHCIIILGGDGTNRLVAAKNSNIPIIPISTGTNNVYPRFYEGTTVGMAAAILCEYGMQDDYIIHDKIIEVYKNGEIIDYALIDVAITNQIFVGNRAIENIKDISELIVSRSHPASIGFSSIIGVQALSTYSDDFGYRTRLHCGRKKVLAPFTAGKMTTVECETPSKMELNQMYVSKPTQKGTIALDGERILPFESGELLGFVIRRKGPLRIDVEAALEYGLKRKFFV</sequence>
<keyword evidence="1" id="KW-0418">Kinase</keyword>